<dbReference type="GO" id="GO:0005737">
    <property type="term" value="C:cytoplasm"/>
    <property type="evidence" value="ECO:0007669"/>
    <property type="project" value="UniProtKB-ARBA"/>
</dbReference>
<dbReference type="Pfam" id="PF01250">
    <property type="entry name" value="Ribosomal_S6"/>
    <property type="match status" value="1"/>
</dbReference>
<dbReference type="HAMAP" id="MF_00360">
    <property type="entry name" value="Ribosomal_bS6"/>
    <property type="match status" value="1"/>
</dbReference>
<dbReference type="InterPro" id="IPR000529">
    <property type="entry name" value="Ribosomal_bS6"/>
</dbReference>
<dbReference type="HOGENOM" id="CLU_113441_5_0_0"/>
<dbReference type="GO" id="GO:1990904">
    <property type="term" value="C:ribonucleoprotein complex"/>
    <property type="evidence" value="ECO:0007669"/>
    <property type="project" value="UniProtKB-KW"/>
</dbReference>
<dbReference type="CDD" id="cd00473">
    <property type="entry name" value="bS6"/>
    <property type="match status" value="1"/>
</dbReference>
<dbReference type="OrthoDB" id="9812702at2"/>
<dbReference type="PANTHER" id="PTHR21011:SF1">
    <property type="entry name" value="SMALL RIBOSOMAL SUBUNIT PROTEIN BS6M"/>
    <property type="match status" value="1"/>
</dbReference>
<dbReference type="GO" id="GO:0006412">
    <property type="term" value="P:translation"/>
    <property type="evidence" value="ECO:0007669"/>
    <property type="project" value="UniProtKB-UniRule"/>
</dbReference>
<dbReference type="AlphaFoldDB" id="A8F5G2"/>
<keyword evidence="3" id="KW-0694">RNA-binding</keyword>
<dbReference type="RefSeq" id="WP_012002877.1">
    <property type="nucleotide sequence ID" value="NC_009828.1"/>
</dbReference>
<dbReference type="PANTHER" id="PTHR21011">
    <property type="entry name" value="MITOCHONDRIAL 28S RIBOSOMAL PROTEIN S6"/>
    <property type="match status" value="1"/>
</dbReference>
<dbReference type="InterPro" id="IPR020814">
    <property type="entry name" value="Ribosomal_S6_plastid/chlpt"/>
</dbReference>
<sequence length="114" mass="13752">MERIYESMFIIDPRLNDEERETLVERIKEIISERVKGTIQTVNRWGLRKLAYPISHLTEGDYTVLLFKAPPTDLNKLEEFFRVTPQILRWQTFRREDLEKKSQKEEIPAEENKE</sequence>
<name>A8F5G2_PSELT</name>
<dbReference type="InterPro" id="IPR014717">
    <property type="entry name" value="Transl_elong_EF1B/ribsomal_bS6"/>
</dbReference>
<keyword evidence="5" id="KW-1185">Reference proteome</keyword>
<dbReference type="STRING" id="416591.Tlet_0830"/>
<dbReference type="Gene3D" id="3.30.70.60">
    <property type="match status" value="1"/>
</dbReference>
<protein>
    <recommendedName>
        <fullName evidence="2 3">Small ribosomal subunit protein bS6</fullName>
    </recommendedName>
</protein>
<comment type="function">
    <text evidence="3">Binds together with bS18 to 16S ribosomal RNA.</text>
</comment>
<organism evidence="4 5">
    <name type="scientific">Pseudothermotoga lettingae (strain ATCC BAA-301 / DSM 14385 / NBRC 107922 / TMO)</name>
    <name type="common">Thermotoga lettingae</name>
    <dbReference type="NCBI Taxonomy" id="416591"/>
    <lineage>
        <taxon>Bacteria</taxon>
        <taxon>Thermotogati</taxon>
        <taxon>Thermotogota</taxon>
        <taxon>Thermotogae</taxon>
        <taxon>Thermotogales</taxon>
        <taxon>Thermotogaceae</taxon>
        <taxon>Pseudothermotoga</taxon>
    </lineage>
</organism>
<evidence type="ECO:0000256" key="1">
    <source>
        <dbReference type="ARBA" id="ARBA00009512"/>
    </source>
</evidence>
<evidence type="ECO:0000313" key="5">
    <source>
        <dbReference type="Proteomes" id="UP000002016"/>
    </source>
</evidence>
<dbReference type="KEGG" id="tle:Tlet_0830"/>
<dbReference type="SUPFAM" id="SSF54995">
    <property type="entry name" value="Ribosomal protein S6"/>
    <property type="match status" value="1"/>
</dbReference>
<dbReference type="EMBL" id="CP000812">
    <property type="protein sequence ID" value="ABV33396.1"/>
    <property type="molecule type" value="Genomic_DNA"/>
</dbReference>
<comment type="similarity">
    <text evidence="1 3">Belongs to the bacterial ribosomal protein bS6 family.</text>
</comment>
<dbReference type="NCBIfam" id="TIGR00166">
    <property type="entry name" value="S6"/>
    <property type="match status" value="1"/>
</dbReference>
<dbReference type="GO" id="GO:0005840">
    <property type="term" value="C:ribosome"/>
    <property type="evidence" value="ECO:0007669"/>
    <property type="project" value="UniProtKB-KW"/>
</dbReference>
<reference evidence="4 5" key="2">
    <citation type="journal article" date="2009" name="Proc. Natl. Acad. Sci. U.S.A.">
        <title>On the chimeric nature, thermophilic origin, and phylogenetic placement of the Thermotogales.</title>
        <authorList>
            <person name="Zhaxybayeva O."/>
            <person name="Swithers K.S."/>
            <person name="Lapierre P."/>
            <person name="Fournier G.P."/>
            <person name="Bickhart D.M."/>
            <person name="DeBoy R.T."/>
            <person name="Nelson K.E."/>
            <person name="Nesbo C.L."/>
            <person name="Doolittle W.F."/>
            <person name="Gogarten J.P."/>
            <person name="Noll K.M."/>
        </authorList>
    </citation>
    <scope>NUCLEOTIDE SEQUENCE [LARGE SCALE GENOMIC DNA]</scope>
    <source>
        <strain evidence="5">ATCC BAA-301 / DSM 14385 / NBRC 107922 / TMO</strain>
    </source>
</reference>
<dbReference type="InterPro" id="IPR035980">
    <property type="entry name" value="Ribosomal_bS6_sf"/>
</dbReference>
<keyword evidence="3" id="KW-0687">Ribonucleoprotein</keyword>
<evidence type="ECO:0000256" key="2">
    <source>
        <dbReference type="ARBA" id="ARBA00035294"/>
    </source>
</evidence>
<evidence type="ECO:0000313" key="4">
    <source>
        <dbReference type="EMBL" id="ABV33396.1"/>
    </source>
</evidence>
<reference evidence="4 5" key="1">
    <citation type="submission" date="2007-08" db="EMBL/GenBank/DDBJ databases">
        <title>Complete sequence of Thermotoga lettingae TMO.</title>
        <authorList>
            <consortium name="US DOE Joint Genome Institute"/>
            <person name="Copeland A."/>
            <person name="Lucas S."/>
            <person name="Lapidus A."/>
            <person name="Barry K."/>
            <person name="Glavina del Rio T."/>
            <person name="Dalin E."/>
            <person name="Tice H."/>
            <person name="Pitluck S."/>
            <person name="Foster B."/>
            <person name="Bruce D."/>
            <person name="Schmutz J."/>
            <person name="Larimer F."/>
            <person name="Land M."/>
            <person name="Hauser L."/>
            <person name="Kyrpides N."/>
            <person name="Mikhailova N."/>
            <person name="Nelson K."/>
            <person name="Gogarten J.P."/>
            <person name="Noll K."/>
            <person name="Richardson P."/>
        </authorList>
    </citation>
    <scope>NUCLEOTIDE SEQUENCE [LARGE SCALE GENOMIC DNA]</scope>
    <source>
        <strain evidence="5">ATCC BAA-301 / DSM 14385 / NBRC 107922 / TMO</strain>
    </source>
</reference>
<evidence type="ECO:0000256" key="3">
    <source>
        <dbReference type="HAMAP-Rule" id="MF_00360"/>
    </source>
</evidence>
<dbReference type="GO" id="GO:0003735">
    <property type="term" value="F:structural constituent of ribosome"/>
    <property type="evidence" value="ECO:0007669"/>
    <property type="project" value="InterPro"/>
</dbReference>
<gene>
    <name evidence="3" type="primary">rpsF</name>
    <name evidence="4" type="ordered locus">Tlet_0830</name>
</gene>
<keyword evidence="3 4" id="KW-0689">Ribosomal protein</keyword>
<accession>A8F5G2</accession>
<keyword evidence="3" id="KW-0699">rRNA-binding</keyword>
<dbReference type="eggNOG" id="COG0360">
    <property type="taxonomic scope" value="Bacteria"/>
</dbReference>
<proteinExistence type="inferred from homology"/>
<dbReference type="GO" id="GO:0070181">
    <property type="term" value="F:small ribosomal subunit rRNA binding"/>
    <property type="evidence" value="ECO:0007669"/>
    <property type="project" value="TreeGrafter"/>
</dbReference>
<dbReference type="Proteomes" id="UP000002016">
    <property type="component" value="Chromosome"/>
</dbReference>